<comment type="caution">
    <text evidence="3">The sequence shown here is derived from an EMBL/GenBank/DDBJ whole genome shotgun (WGS) entry which is preliminary data.</text>
</comment>
<dbReference type="EMBL" id="OKRC01000011">
    <property type="protein sequence ID" value="SPE23090.1"/>
    <property type="molecule type" value="Genomic_DNA"/>
</dbReference>
<protein>
    <submittedName>
        <fullName evidence="3">Phosphoserine phosphatase 2</fullName>
        <ecNumber evidence="3">3.1.3.3</ecNumber>
    </submittedName>
</protein>
<keyword evidence="2" id="KW-0812">Transmembrane</keyword>
<dbReference type="GO" id="GO:0016791">
    <property type="term" value="F:phosphatase activity"/>
    <property type="evidence" value="ECO:0007669"/>
    <property type="project" value="TreeGrafter"/>
</dbReference>
<feature type="binding site" evidence="1">
    <location>
        <position position="63"/>
    </location>
    <ligand>
        <name>substrate</name>
    </ligand>
</feature>
<name>A0AAE8SBN6_LATSK</name>
<evidence type="ECO:0000256" key="2">
    <source>
        <dbReference type="SAM" id="Phobius"/>
    </source>
</evidence>
<dbReference type="Proteomes" id="UP000239650">
    <property type="component" value="Unassembled WGS sequence"/>
</dbReference>
<feature type="transmembrane region" description="Helical" evidence="2">
    <location>
        <begin position="153"/>
        <end position="172"/>
    </location>
</feature>
<proteinExistence type="predicted"/>
<evidence type="ECO:0000256" key="1">
    <source>
        <dbReference type="PIRSR" id="PIRSR613078-2"/>
    </source>
</evidence>
<feature type="binding site" evidence="1">
    <location>
        <begin position="12"/>
        <end position="19"/>
    </location>
    <ligand>
        <name>substrate</name>
    </ligand>
</feature>
<dbReference type="InterPro" id="IPR013078">
    <property type="entry name" value="His_Pase_superF_clade-1"/>
</dbReference>
<dbReference type="PANTHER" id="PTHR48100">
    <property type="entry name" value="BROAD-SPECIFICITY PHOSPHATASE YOR283W-RELATED"/>
    <property type="match status" value="1"/>
</dbReference>
<keyword evidence="3" id="KW-0378">Hydrolase</keyword>
<keyword evidence="2" id="KW-1133">Transmembrane helix</keyword>
<dbReference type="Gene3D" id="3.40.50.1240">
    <property type="entry name" value="Phosphoglycerate mutase-like"/>
    <property type="match status" value="1"/>
</dbReference>
<dbReference type="SMART" id="SM00855">
    <property type="entry name" value="PGAM"/>
    <property type="match status" value="1"/>
</dbReference>
<gene>
    <name evidence="3" type="primary">pspB_2</name>
    <name evidence="3" type="ORF">LAS9267_01890</name>
</gene>
<reference evidence="3 4" key="1">
    <citation type="submission" date="2018-02" db="EMBL/GenBank/DDBJ databases">
        <authorList>
            <person name="Rodrigo-Torres L."/>
            <person name="Arahal R. D."/>
            <person name="Lucena T."/>
        </authorList>
    </citation>
    <scope>NUCLEOTIDE SEQUENCE [LARGE SCALE GENOMIC DNA]</scope>
    <source>
        <strain evidence="3 4">CECT 9267</strain>
    </source>
</reference>
<dbReference type="InterPro" id="IPR050275">
    <property type="entry name" value="PGM_Phosphatase"/>
</dbReference>
<dbReference type="CDD" id="cd07067">
    <property type="entry name" value="HP_PGM_like"/>
    <property type="match status" value="1"/>
</dbReference>
<sequence>MGMNMTTFYFVRHGETTINKAQCFNGGGVDSALTPAGLAAADRLGDYLGDQIFDAILTSPLQRAQTTAEHLLAQSRVVQPALTIAPQLREMALGDWEAQPVAAQEKHPQFDNYFHHPDLFEADQIHAESYQAVLDRAMTVIDQAQQAYPEGNVLIVAHGIVLLFVMGTLLGVPFSAIRDQKMVANASLSILEGHGQPYEKVLWNKTV</sequence>
<dbReference type="Pfam" id="PF00300">
    <property type="entry name" value="His_Phos_1"/>
    <property type="match status" value="1"/>
</dbReference>
<dbReference type="InterPro" id="IPR029033">
    <property type="entry name" value="His_PPase_superfam"/>
</dbReference>
<evidence type="ECO:0000313" key="4">
    <source>
        <dbReference type="Proteomes" id="UP000239650"/>
    </source>
</evidence>
<dbReference type="AlphaFoldDB" id="A0AAE8SBN6"/>
<keyword evidence="2" id="KW-0472">Membrane</keyword>
<organism evidence="3 4">
    <name type="scientific">Latilactobacillus sakei</name>
    <name type="common">Lactobacillus sakei</name>
    <dbReference type="NCBI Taxonomy" id="1599"/>
    <lineage>
        <taxon>Bacteria</taxon>
        <taxon>Bacillati</taxon>
        <taxon>Bacillota</taxon>
        <taxon>Bacilli</taxon>
        <taxon>Lactobacillales</taxon>
        <taxon>Lactobacillaceae</taxon>
        <taxon>Latilactobacillus</taxon>
    </lineage>
</organism>
<dbReference type="PANTHER" id="PTHR48100:SF1">
    <property type="entry name" value="HISTIDINE PHOSPHATASE FAMILY PROTEIN-RELATED"/>
    <property type="match status" value="1"/>
</dbReference>
<dbReference type="PIRSF" id="PIRSF000709">
    <property type="entry name" value="6PFK_2-Ptase"/>
    <property type="match status" value="1"/>
</dbReference>
<accession>A0AAE8SBN6</accession>
<evidence type="ECO:0000313" key="3">
    <source>
        <dbReference type="EMBL" id="SPE23090.1"/>
    </source>
</evidence>
<dbReference type="SUPFAM" id="SSF53254">
    <property type="entry name" value="Phosphoglycerate mutase-like"/>
    <property type="match status" value="1"/>
</dbReference>
<dbReference type="GO" id="GO:0005737">
    <property type="term" value="C:cytoplasm"/>
    <property type="evidence" value="ECO:0007669"/>
    <property type="project" value="TreeGrafter"/>
</dbReference>
<dbReference type="EC" id="3.1.3.3" evidence="3"/>